<evidence type="ECO:0000256" key="3">
    <source>
        <dbReference type="ARBA" id="ARBA00020058"/>
    </source>
</evidence>
<accession>A0A4P9XAN2</accession>
<dbReference type="OrthoDB" id="277199at2759"/>
<dbReference type="AlphaFoldDB" id="A0A4P9XAN2"/>
<dbReference type="Gene3D" id="3.30.780.10">
    <property type="entry name" value="SUI1-like domain"/>
    <property type="match status" value="1"/>
</dbReference>
<evidence type="ECO:0000313" key="6">
    <source>
        <dbReference type="EMBL" id="RKP02396.1"/>
    </source>
</evidence>
<dbReference type="Proteomes" id="UP000274922">
    <property type="component" value="Unassembled WGS sequence"/>
</dbReference>
<dbReference type="PANTHER" id="PTHR12789">
    <property type="entry name" value="DENSITY-REGULATED PROTEIN HOMOLOG"/>
    <property type="match status" value="1"/>
</dbReference>
<dbReference type="InterPro" id="IPR050318">
    <property type="entry name" value="DENR/SUI1_TIF"/>
</dbReference>
<evidence type="ECO:0000256" key="4">
    <source>
        <dbReference type="SAM" id="MobiDB-lite"/>
    </source>
</evidence>
<dbReference type="CDD" id="cd11607">
    <property type="entry name" value="DENR_C"/>
    <property type="match status" value="1"/>
</dbReference>
<dbReference type="SUPFAM" id="SSF55159">
    <property type="entry name" value="eIF1-like"/>
    <property type="match status" value="1"/>
</dbReference>
<dbReference type="EMBL" id="ML014144">
    <property type="protein sequence ID" value="RKP02396.1"/>
    <property type="molecule type" value="Genomic_DNA"/>
</dbReference>
<dbReference type="InterPro" id="IPR048517">
    <property type="entry name" value="DENR_N"/>
</dbReference>
<protein>
    <recommendedName>
        <fullName evidence="3">Translation machinery-associated protein 22</fullName>
    </recommendedName>
</protein>
<gene>
    <name evidence="6" type="ORF">CXG81DRAFT_24940</name>
</gene>
<reference evidence="7" key="1">
    <citation type="journal article" date="2018" name="Nat. Microbiol.">
        <title>Leveraging single-cell genomics to expand the fungal tree of life.</title>
        <authorList>
            <person name="Ahrendt S.R."/>
            <person name="Quandt C.A."/>
            <person name="Ciobanu D."/>
            <person name="Clum A."/>
            <person name="Salamov A."/>
            <person name="Andreopoulos B."/>
            <person name="Cheng J.F."/>
            <person name="Woyke T."/>
            <person name="Pelin A."/>
            <person name="Henrissat B."/>
            <person name="Reynolds N.K."/>
            <person name="Benny G.L."/>
            <person name="Smith M.E."/>
            <person name="James T.Y."/>
            <person name="Grigoriev I.V."/>
        </authorList>
    </citation>
    <scope>NUCLEOTIDE SEQUENCE [LARGE SCALE GENOMIC DNA]</scope>
    <source>
        <strain evidence="7">ATCC 52028</strain>
    </source>
</reference>
<comment type="subunit">
    <text evidence="2">Interacts with the 40S ribosomal subunit.</text>
</comment>
<dbReference type="InterPro" id="IPR046447">
    <property type="entry name" value="DENR_C"/>
</dbReference>
<dbReference type="GO" id="GO:0001731">
    <property type="term" value="P:formation of translation preinitiation complex"/>
    <property type="evidence" value="ECO:0007669"/>
    <property type="project" value="TreeGrafter"/>
</dbReference>
<evidence type="ECO:0000313" key="7">
    <source>
        <dbReference type="Proteomes" id="UP000274922"/>
    </source>
</evidence>
<evidence type="ECO:0000256" key="2">
    <source>
        <dbReference type="ARBA" id="ARBA00011742"/>
    </source>
</evidence>
<dbReference type="InterPro" id="IPR036877">
    <property type="entry name" value="SUI1_dom_sf"/>
</dbReference>
<dbReference type="GO" id="GO:0003743">
    <property type="term" value="F:translation initiation factor activity"/>
    <property type="evidence" value="ECO:0007669"/>
    <property type="project" value="InterPro"/>
</dbReference>
<dbReference type="PROSITE" id="PS50296">
    <property type="entry name" value="SUI1"/>
    <property type="match status" value="1"/>
</dbReference>
<dbReference type="InterPro" id="IPR001950">
    <property type="entry name" value="SUI1"/>
</dbReference>
<dbReference type="GO" id="GO:0002188">
    <property type="term" value="P:translation reinitiation"/>
    <property type="evidence" value="ECO:0007669"/>
    <property type="project" value="TreeGrafter"/>
</dbReference>
<dbReference type="Pfam" id="PF01253">
    <property type="entry name" value="SUI1"/>
    <property type="match status" value="1"/>
</dbReference>
<feature type="domain" description="SUI1" evidence="5">
    <location>
        <begin position="101"/>
        <end position="172"/>
    </location>
</feature>
<proteinExistence type="inferred from homology"/>
<organism evidence="6 7">
    <name type="scientific">Caulochytrium protostelioides</name>
    <dbReference type="NCBI Taxonomy" id="1555241"/>
    <lineage>
        <taxon>Eukaryota</taxon>
        <taxon>Fungi</taxon>
        <taxon>Fungi incertae sedis</taxon>
        <taxon>Chytridiomycota</taxon>
        <taxon>Chytridiomycota incertae sedis</taxon>
        <taxon>Chytridiomycetes</taxon>
        <taxon>Caulochytriales</taxon>
        <taxon>Caulochytriaceae</taxon>
        <taxon>Caulochytrium</taxon>
    </lineage>
</organism>
<dbReference type="GO" id="GO:0003729">
    <property type="term" value="F:mRNA binding"/>
    <property type="evidence" value="ECO:0007669"/>
    <property type="project" value="TreeGrafter"/>
</dbReference>
<name>A0A4P9XAN2_9FUNG</name>
<sequence>MSEDERSESGETEWPQTRVLENTLYCGVCHLPPEYCTWGPNPAKCKVWLRDNHPDMFTVLWNDADLTAELEQLQISEAKASETAPTLTPKQKKKAEQAKRVTIKRVERTKRKCVVIVTGLDKFEPDLKRVAKLFAQRLATGASVTKCPQGGEEITVQGDCQDDIYDIVLDKFPNVPEEVIELTEDTKSKKKSGGA</sequence>
<dbReference type="STRING" id="1555241.A0A4P9XAN2"/>
<dbReference type="PANTHER" id="PTHR12789:SF0">
    <property type="entry name" value="DENSITY-REGULATED PROTEIN"/>
    <property type="match status" value="1"/>
</dbReference>
<dbReference type="Pfam" id="PF21023">
    <property type="entry name" value="DENR_N"/>
    <property type="match status" value="1"/>
</dbReference>
<keyword evidence="7" id="KW-1185">Reference proteome</keyword>
<evidence type="ECO:0000259" key="5">
    <source>
        <dbReference type="PROSITE" id="PS50296"/>
    </source>
</evidence>
<feature type="region of interest" description="Disordered" evidence="4">
    <location>
        <begin position="80"/>
        <end position="100"/>
    </location>
</feature>
<comment type="similarity">
    <text evidence="1">Belongs to the DENR family.</text>
</comment>
<evidence type="ECO:0000256" key="1">
    <source>
        <dbReference type="ARBA" id="ARBA00007514"/>
    </source>
</evidence>